<proteinExistence type="predicted"/>
<evidence type="ECO:0000313" key="2">
    <source>
        <dbReference type="EMBL" id="CAK0904160.1"/>
    </source>
</evidence>
<sequence length="244" mass="26309">MAMTAEAAAFSASGEQEGREGGRGEEQEEVRPRGGAETRAPDDGSALGPPVVTAVATRGSGVQARHAICRPCTEPVVFTLAAPFSPIEGEHELRRERQGGAEKKTSTCQDRRPALRSRSACEPAARRGRATSLRCAHRRARHRGPRHVREGGGGREGQETSLAWPQHPHAHTRTHTHTHTHTFWQWRPCARRRGGQSVKGARGGRASRYRAGCSAAGISHPGMDSGEGARKTVGDAHHGTWRTP</sequence>
<dbReference type="EMBL" id="CAUYUJ010021362">
    <property type="protein sequence ID" value="CAK0904160.1"/>
    <property type="molecule type" value="Genomic_DNA"/>
</dbReference>
<name>A0ABN9XXG3_9DINO</name>
<feature type="region of interest" description="Disordered" evidence="1">
    <location>
        <begin position="1"/>
        <end position="51"/>
    </location>
</feature>
<dbReference type="Proteomes" id="UP001189429">
    <property type="component" value="Unassembled WGS sequence"/>
</dbReference>
<feature type="compositionally biased region" description="Low complexity" evidence="1">
    <location>
        <begin position="1"/>
        <end position="15"/>
    </location>
</feature>
<evidence type="ECO:0000313" key="3">
    <source>
        <dbReference type="Proteomes" id="UP001189429"/>
    </source>
</evidence>
<feature type="compositionally biased region" description="Basic and acidic residues" evidence="1">
    <location>
        <begin position="227"/>
        <end position="238"/>
    </location>
</feature>
<protein>
    <submittedName>
        <fullName evidence="2">Uncharacterized protein</fullName>
    </submittedName>
</protein>
<feature type="compositionally biased region" description="Basic and acidic residues" evidence="1">
    <location>
        <begin position="16"/>
        <end position="42"/>
    </location>
</feature>
<organism evidence="2 3">
    <name type="scientific">Prorocentrum cordatum</name>
    <dbReference type="NCBI Taxonomy" id="2364126"/>
    <lineage>
        <taxon>Eukaryota</taxon>
        <taxon>Sar</taxon>
        <taxon>Alveolata</taxon>
        <taxon>Dinophyceae</taxon>
        <taxon>Prorocentrales</taxon>
        <taxon>Prorocentraceae</taxon>
        <taxon>Prorocentrum</taxon>
    </lineage>
</organism>
<gene>
    <name evidence="2" type="ORF">PCOR1329_LOCUS80271</name>
</gene>
<feature type="compositionally biased region" description="Basic residues" evidence="1">
    <location>
        <begin position="135"/>
        <end position="146"/>
    </location>
</feature>
<accession>A0ABN9XXG3</accession>
<feature type="compositionally biased region" description="Basic and acidic residues" evidence="1">
    <location>
        <begin position="147"/>
        <end position="158"/>
    </location>
</feature>
<feature type="compositionally biased region" description="Basic and acidic residues" evidence="1">
    <location>
        <begin position="92"/>
        <end position="113"/>
    </location>
</feature>
<keyword evidence="3" id="KW-1185">Reference proteome</keyword>
<comment type="caution">
    <text evidence="2">The sequence shown here is derived from an EMBL/GenBank/DDBJ whole genome shotgun (WGS) entry which is preliminary data.</text>
</comment>
<feature type="region of interest" description="Disordered" evidence="1">
    <location>
        <begin position="220"/>
        <end position="244"/>
    </location>
</feature>
<reference evidence="2" key="1">
    <citation type="submission" date="2023-10" db="EMBL/GenBank/DDBJ databases">
        <authorList>
            <person name="Chen Y."/>
            <person name="Shah S."/>
            <person name="Dougan E. K."/>
            <person name="Thang M."/>
            <person name="Chan C."/>
        </authorList>
    </citation>
    <scope>NUCLEOTIDE SEQUENCE [LARGE SCALE GENOMIC DNA]</scope>
</reference>
<feature type="region of interest" description="Disordered" evidence="1">
    <location>
        <begin position="92"/>
        <end position="161"/>
    </location>
</feature>
<evidence type="ECO:0000256" key="1">
    <source>
        <dbReference type="SAM" id="MobiDB-lite"/>
    </source>
</evidence>